<dbReference type="AlphaFoldDB" id="A0A9E5JSD4"/>
<dbReference type="InterPro" id="IPR022028">
    <property type="entry name" value="DUF3604"/>
</dbReference>
<dbReference type="OrthoDB" id="3187809at2"/>
<dbReference type="Pfam" id="PF12228">
    <property type="entry name" value="DUF3604"/>
    <property type="match status" value="1"/>
</dbReference>
<evidence type="ECO:0000313" key="2">
    <source>
        <dbReference type="Proteomes" id="UP000818266"/>
    </source>
</evidence>
<evidence type="ECO:0000313" key="1">
    <source>
        <dbReference type="EMBL" id="NHF63982.1"/>
    </source>
</evidence>
<protein>
    <submittedName>
        <fullName evidence="1">DUF3604 domain-containing protein</fullName>
    </submittedName>
</protein>
<dbReference type="SUPFAM" id="SSF89550">
    <property type="entry name" value="PHP domain-like"/>
    <property type="match status" value="1"/>
</dbReference>
<reference evidence="1 2" key="2">
    <citation type="submission" date="2020-03" db="EMBL/GenBank/DDBJ databases">
        <title>Chryseoglobus sp. isolated from a deep-sea seamount.</title>
        <authorList>
            <person name="Zhang D.-C."/>
        </authorList>
    </citation>
    <scope>NUCLEOTIDE SEQUENCE [LARGE SCALE GENOMIC DNA]</scope>
    <source>
        <strain evidence="1 2">KN1116</strain>
    </source>
</reference>
<sequence length="515" mass="56908">MTFVRRGSGLPGYEGLTTFAGDIHNHCGISYGHGSIDDAYRNARLQLDFASVTGHAAWHDMPDEPAHVAEYHRRGFARLREHWGEVQDFTEEVNNPHSFVSFLSFEWHSLAYGDHCVYYDTGRGPLDPSNANDLPSLRRALRDVRLRGADAMVLPHHIGYRSGRRGVNWDAYTEEFSPVVELVSMHGSGEHHDSPRPYLHTMGPRDIGSTATTGLARGGRFGFIGSTDHHSAHPGSYGHGLAMVWAEDLTRESIWQAIRQRRTYAATGGRIMLATSINGAPMGSTVVANGERRILVDVRGGNALDRVEIIRNGEVIARNELATAAARDADFSGIVSVAMGWGEVGIPVDWDVELELRGGRIDAVEPRLHGYDTLADQAGETDKYSFSAWEQRDERTIRLRTRTRGNPTVSTDATQRLAVHVSADRNAELVATVNGREFTATITDMLDGPHVHYLGGFLSGAFAFEKAVQNTDASLQWEISDKGGRTSEDWYYVRVSQVDDQHAWSSPIWVSDASA</sequence>
<dbReference type="InterPro" id="IPR016195">
    <property type="entry name" value="Pol/histidinol_Pase-like"/>
</dbReference>
<organism evidence="1 2">
    <name type="scientific">Microcella pacifica</name>
    <dbReference type="NCBI Taxonomy" id="2591847"/>
    <lineage>
        <taxon>Bacteria</taxon>
        <taxon>Bacillati</taxon>
        <taxon>Actinomycetota</taxon>
        <taxon>Actinomycetes</taxon>
        <taxon>Micrococcales</taxon>
        <taxon>Microbacteriaceae</taxon>
        <taxon>Microcella</taxon>
    </lineage>
</organism>
<gene>
    <name evidence="1" type="ORF">FK219_012180</name>
</gene>
<name>A0A9E5JSD4_9MICO</name>
<proteinExistence type="predicted"/>
<dbReference type="RefSeq" id="WP_152584186.1">
    <property type="nucleotide sequence ID" value="NZ_VIKT02000027.1"/>
</dbReference>
<dbReference type="Gene3D" id="3.20.20.140">
    <property type="entry name" value="Metal-dependent hydrolases"/>
    <property type="match status" value="1"/>
</dbReference>
<accession>A0A9E5JSD4</accession>
<comment type="caution">
    <text evidence="1">The sequence shown here is derived from an EMBL/GenBank/DDBJ whole genome shotgun (WGS) entry which is preliminary data.</text>
</comment>
<reference evidence="1 2" key="1">
    <citation type="submission" date="2019-06" db="EMBL/GenBank/DDBJ databases">
        <authorList>
            <person name="De-Chao Zhang Q."/>
        </authorList>
    </citation>
    <scope>NUCLEOTIDE SEQUENCE [LARGE SCALE GENOMIC DNA]</scope>
    <source>
        <strain evidence="1 2">KN1116</strain>
    </source>
</reference>
<keyword evidence="2" id="KW-1185">Reference proteome</keyword>
<dbReference type="Proteomes" id="UP000818266">
    <property type="component" value="Unassembled WGS sequence"/>
</dbReference>
<dbReference type="EMBL" id="VIKT02000027">
    <property type="protein sequence ID" value="NHF63982.1"/>
    <property type="molecule type" value="Genomic_DNA"/>
</dbReference>